<gene>
    <name evidence="7" type="ORF">IFO69_04220</name>
</gene>
<feature type="transmembrane region" description="Helical" evidence="5">
    <location>
        <begin position="119"/>
        <end position="138"/>
    </location>
</feature>
<dbReference type="InterPro" id="IPR045275">
    <property type="entry name" value="MscS_archaea/bacteria_type"/>
</dbReference>
<dbReference type="EMBL" id="JACYTQ010000001">
    <property type="protein sequence ID" value="MBD8487950.1"/>
    <property type="molecule type" value="Genomic_DNA"/>
</dbReference>
<proteinExistence type="predicted"/>
<evidence type="ECO:0000256" key="2">
    <source>
        <dbReference type="ARBA" id="ARBA00022692"/>
    </source>
</evidence>
<dbReference type="Proteomes" id="UP000647133">
    <property type="component" value="Unassembled WGS sequence"/>
</dbReference>
<evidence type="ECO:0000313" key="7">
    <source>
        <dbReference type="EMBL" id="MBD8487950.1"/>
    </source>
</evidence>
<feature type="transmembrane region" description="Helical" evidence="5">
    <location>
        <begin position="17"/>
        <end position="33"/>
    </location>
</feature>
<feature type="transmembrane region" description="Helical" evidence="5">
    <location>
        <begin position="53"/>
        <end position="76"/>
    </location>
</feature>
<feature type="transmembrane region" description="Helical" evidence="5">
    <location>
        <begin position="88"/>
        <end position="113"/>
    </location>
</feature>
<name>A0ABR9AGG1_9BACT</name>
<evidence type="ECO:0000313" key="8">
    <source>
        <dbReference type="Proteomes" id="UP000647133"/>
    </source>
</evidence>
<keyword evidence="3 5" id="KW-1133">Transmembrane helix</keyword>
<reference evidence="7 8" key="1">
    <citation type="submission" date="2020-09" db="EMBL/GenBank/DDBJ databases">
        <title>Echinicola sp. CAU 1574 isolated from sand of Sido Beach.</title>
        <authorList>
            <person name="Kim W."/>
        </authorList>
    </citation>
    <scope>NUCLEOTIDE SEQUENCE [LARGE SCALE GENOMIC DNA]</scope>
    <source>
        <strain evidence="7 8">CAU 1574</strain>
    </source>
</reference>
<dbReference type="PANTHER" id="PTHR30221:SF1">
    <property type="entry name" value="SMALL-CONDUCTANCE MECHANOSENSITIVE CHANNEL"/>
    <property type="match status" value="1"/>
</dbReference>
<feature type="domain" description="Mechanosensitive ion channel MscS" evidence="6">
    <location>
        <begin position="136"/>
        <end position="203"/>
    </location>
</feature>
<dbReference type="RefSeq" id="WP_192008618.1">
    <property type="nucleotide sequence ID" value="NZ_JACYTQ010000001.1"/>
</dbReference>
<comment type="subcellular location">
    <subcellularLocation>
        <location evidence="1">Membrane</location>
    </subcellularLocation>
</comment>
<keyword evidence="8" id="KW-1185">Reference proteome</keyword>
<dbReference type="InterPro" id="IPR010920">
    <property type="entry name" value="LSM_dom_sf"/>
</dbReference>
<protein>
    <submittedName>
        <fullName evidence="7">Mechanosensitive ion channel</fullName>
    </submittedName>
</protein>
<comment type="caution">
    <text evidence="7">The sequence shown here is derived from an EMBL/GenBank/DDBJ whole genome shotgun (WGS) entry which is preliminary data.</text>
</comment>
<sequence length="292" mass="33619">MTTEKTEIREREKRNRLLFFFKVLSFILLKVFENKISQNLIYHIPNIDDVLKAATFLLSSHILISLGRIITVRFYLRRKGQDPFRSNFVLGINHIASILNVAVLVISMMFLFGIKPIDFFTSITIVAAAIALLSKDYITNMINGLIIMFSDQLSLGDMVKIGDQQGRIKDVTLLNMVLVNEDADLVMIPNSLILTSQVINHSKQNNKKLTFEFEMKISQSLEVNDIEKKLRMAASSFNQHIQKDSFTLKTMEILREAIKFKCQFLLTTTNKTNEKEIKRLINQTIIEIAREN</sequence>
<dbReference type="InterPro" id="IPR023408">
    <property type="entry name" value="MscS_beta-dom_sf"/>
</dbReference>
<evidence type="ECO:0000256" key="3">
    <source>
        <dbReference type="ARBA" id="ARBA00022989"/>
    </source>
</evidence>
<keyword evidence="4 5" id="KW-0472">Membrane</keyword>
<dbReference type="SUPFAM" id="SSF50182">
    <property type="entry name" value="Sm-like ribonucleoproteins"/>
    <property type="match status" value="1"/>
</dbReference>
<keyword evidence="2 5" id="KW-0812">Transmembrane</keyword>
<dbReference type="InterPro" id="IPR006685">
    <property type="entry name" value="MscS_channel_2nd"/>
</dbReference>
<evidence type="ECO:0000256" key="1">
    <source>
        <dbReference type="ARBA" id="ARBA00004370"/>
    </source>
</evidence>
<accession>A0ABR9AGG1</accession>
<evidence type="ECO:0000259" key="6">
    <source>
        <dbReference type="Pfam" id="PF00924"/>
    </source>
</evidence>
<dbReference type="Gene3D" id="2.30.30.60">
    <property type="match status" value="1"/>
</dbReference>
<evidence type="ECO:0000256" key="5">
    <source>
        <dbReference type="SAM" id="Phobius"/>
    </source>
</evidence>
<evidence type="ECO:0000256" key="4">
    <source>
        <dbReference type="ARBA" id="ARBA00023136"/>
    </source>
</evidence>
<organism evidence="7 8">
    <name type="scientific">Echinicola arenosa</name>
    <dbReference type="NCBI Taxonomy" id="2774144"/>
    <lineage>
        <taxon>Bacteria</taxon>
        <taxon>Pseudomonadati</taxon>
        <taxon>Bacteroidota</taxon>
        <taxon>Cytophagia</taxon>
        <taxon>Cytophagales</taxon>
        <taxon>Cyclobacteriaceae</taxon>
        <taxon>Echinicola</taxon>
    </lineage>
</organism>
<dbReference type="Pfam" id="PF00924">
    <property type="entry name" value="MS_channel_2nd"/>
    <property type="match status" value="1"/>
</dbReference>
<dbReference type="PANTHER" id="PTHR30221">
    <property type="entry name" value="SMALL-CONDUCTANCE MECHANOSENSITIVE CHANNEL"/>
    <property type="match status" value="1"/>
</dbReference>